<dbReference type="AlphaFoldDB" id="A0A554LKG8"/>
<feature type="non-terminal residue" evidence="1">
    <location>
        <position position="76"/>
    </location>
</feature>
<dbReference type="Proteomes" id="UP000315589">
    <property type="component" value="Unassembled WGS sequence"/>
</dbReference>
<sequence length="76" mass="8381">MLNNAIKIIKTLNSVGYTAFFCGGCVRDFFTVVDRGVLFENGVIGEVFLKKGMDLKPGDILVLLEQKQGKKELSGR</sequence>
<dbReference type="EMBL" id="VMGI01000027">
    <property type="protein sequence ID" value="TSC93376.1"/>
    <property type="molecule type" value="Genomic_DNA"/>
</dbReference>
<name>A0A554LKG8_9BACT</name>
<proteinExistence type="predicted"/>
<reference evidence="1 2" key="1">
    <citation type="submission" date="2017-07" db="EMBL/GenBank/DDBJ databases">
        <title>Mechanisms for carbon and nitrogen cycling indicate functional differentiation within the Candidate Phyla Radiation.</title>
        <authorList>
            <person name="Danczak R.E."/>
            <person name="Johnston M.D."/>
            <person name="Kenah C."/>
            <person name="Slattery M."/>
            <person name="Wrighton K.C."/>
            <person name="Wilkins M.J."/>
        </authorList>
    </citation>
    <scope>NUCLEOTIDE SEQUENCE [LARGE SCALE GENOMIC DNA]</scope>
    <source>
        <strain evidence="1">Licking1014_85</strain>
    </source>
</reference>
<organism evidence="1 2">
    <name type="scientific">Candidatus Berkelbacteria bacterium Licking1014_85</name>
    <dbReference type="NCBI Taxonomy" id="2017148"/>
    <lineage>
        <taxon>Bacteria</taxon>
        <taxon>Candidatus Berkelbacteria</taxon>
    </lineage>
</organism>
<protein>
    <submittedName>
        <fullName evidence="1">Uncharacterized protein</fullName>
    </submittedName>
</protein>
<accession>A0A554LKG8</accession>
<evidence type="ECO:0000313" key="2">
    <source>
        <dbReference type="Proteomes" id="UP000315589"/>
    </source>
</evidence>
<comment type="caution">
    <text evidence="1">The sequence shown here is derived from an EMBL/GenBank/DDBJ whole genome shotgun (WGS) entry which is preliminary data.</text>
</comment>
<gene>
    <name evidence="1" type="ORF">CEN91_239</name>
</gene>
<evidence type="ECO:0000313" key="1">
    <source>
        <dbReference type="EMBL" id="TSC93376.1"/>
    </source>
</evidence>